<dbReference type="PANTHER" id="PTHR23150">
    <property type="entry name" value="SULFATASE MODIFYING FACTOR 1, 2"/>
    <property type="match status" value="1"/>
</dbReference>
<feature type="compositionally biased region" description="Pro residues" evidence="1">
    <location>
        <begin position="7"/>
        <end position="45"/>
    </location>
</feature>
<keyword evidence="4" id="KW-1185">Reference proteome</keyword>
<comment type="caution">
    <text evidence="3">The sequence shown here is derived from an EMBL/GenBank/DDBJ whole genome shotgun (WGS) entry which is preliminary data.</text>
</comment>
<evidence type="ECO:0000313" key="4">
    <source>
        <dbReference type="Proteomes" id="UP000321181"/>
    </source>
</evidence>
<dbReference type="InterPro" id="IPR042095">
    <property type="entry name" value="SUMF_sf"/>
</dbReference>
<evidence type="ECO:0000259" key="2">
    <source>
        <dbReference type="Pfam" id="PF03781"/>
    </source>
</evidence>
<organism evidence="3 4">
    <name type="scientific">Cellulomonas aerilata</name>
    <dbReference type="NCBI Taxonomy" id="515326"/>
    <lineage>
        <taxon>Bacteria</taxon>
        <taxon>Bacillati</taxon>
        <taxon>Actinomycetota</taxon>
        <taxon>Actinomycetes</taxon>
        <taxon>Micrococcales</taxon>
        <taxon>Cellulomonadaceae</taxon>
        <taxon>Cellulomonas</taxon>
    </lineage>
</organism>
<feature type="compositionally biased region" description="Low complexity" evidence="1">
    <location>
        <begin position="706"/>
        <end position="716"/>
    </location>
</feature>
<dbReference type="Gene3D" id="3.90.1580.10">
    <property type="entry name" value="paralog of FGE (formylglycine-generating enzyme)"/>
    <property type="match status" value="1"/>
</dbReference>
<dbReference type="InterPro" id="IPR051043">
    <property type="entry name" value="Sulfatase_Mod_Factor_Kinase"/>
</dbReference>
<dbReference type="PANTHER" id="PTHR23150:SF35">
    <property type="entry name" value="BLL6746 PROTEIN"/>
    <property type="match status" value="1"/>
</dbReference>
<evidence type="ECO:0000256" key="1">
    <source>
        <dbReference type="SAM" id="MobiDB-lite"/>
    </source>
</evidence>
<accession>A0A512DDQ3</accession>
<dbReference type="Proteomes" id="UP000321181">
    <property type="component" value="Unassembled WGS sequence"/>
</dbReference>
<feature type="region of interest" description="Disordered" evidence="1">
    <location>
        <begin position="1"/>
        <end position="48"/>
    </location>
</feature>
<name>A0A512DDQ3_9CELL</name>
<dbReference type="InterPro" id="IPR016187">
    <property type="entry name" value="CTDL_fold"/>
</dbReference>
<dbReference type="SUPFAM" id="SSF56436">
    <property type="entry name" value="C-type lectin-like"/>
    <property type="match status" value="1"/>
</dbReference>
<dbReference type="AlphaFoldDB" id="A0A512DDQ3"/>
<reference evidence="3 4" key="1">
    <citation type="submission" date="2019-07" db="EMBL/GenBank/DDBJ databases">
        <title>Whole genome shotgun sequence of Cellulomonas aerilata NBRC 106308.</title>
        <authorList>
            <person name="Hosoyama A."/>
            <person name="Uohara A."/>
            <person name="Ohji S."/>
            <person name="Ichikawa N."/>
        </authorList>
    </citation>
    <scope>NUCLEOTIDE SEQUENCE [LARGE SCALE GENOMIC DNA]</scope>
    <source>
        <strain evidence="3 4">NBRC 106308</strain>
    </source>
</reference>
<evidence type="ECO:0000313" key="3">
    <source>
        <dbReference type="EMBL" id="GEO34585.1"/>
    </source>
</evidence>
<dbReference type="Pfam" id="PF03781">
    <property type="entry name" value="FGE-sulfatase"/>
    <property type="match status" value="1"/>
</dbReference>
<dbReference type="OrthoDB" id="9768004at2"/>
<dbReference type="InterPro" id="IPR005532">
    <property type="entry name" value="SUMF_dom"/>
</dbReference>
<dbReference type="RefSeq" id="WP_146904433.1">
    <property type="nucleotide sequence ID" value="NZ_BAAARM010000004.1"/>
</dbReference>
<proteinExistence type="predicted"/>
<gene>
    <name evidence="3" type="ORF">CAE01nite_23100</name>
</gene>
<protein>
    <recommendedName>
        <fullName evidence="2">Sulfatase-modifying factor enzyme-like domain-containing protein</fullName>
    </recommendedName>
</protein>
<feature type="domain" description="Sulfatase-modifying factor enzyme-like" evidence="2">
    <location>
        <begin position="534"/>
        <end position="641"/>
    </location>
</feature>
<dbReference type="EMBL" id="BJYY01000014">
    <property type="protein sequence ID" value="GEO34585.1"/>
    <property type="molecule type" value="Genomic_DNA"/>
</dbReference>
<sequence>MTFDPLVPRPIDLPTPVPLDLPPAPPLDAPLDPPPDRPLTPPLDPPTADERLVALDDAKIFAAPDDPALWPAWRATLHTWRDDARRRHAYSDAAYRRPGGQWAARCRAVAQVWLWDELLFSYPEQRFTPERLLADADRFGGLDAVVLWHAYPVIGLDDRNQWDHYRDVPGIAELVDRFHARGVHVFVDYNPWDTGTRRGRDDVTELAALVADLRADGVFLDTLRKAEPELVDRLEEARPGLVLEGESRLATERIADHTSSWAQFFADSPVPGVLRAHWYERRHMQHHVRRWHRDHAEELQSAWLNGVGVMVWEVVFGVWVGWNPRDAATLRRMVTIQRAADDLLLDGDWTPLTPLHPQAHAAGIYASAWTRDGVTLLTLVNRGDVDRTGPVLPPAPATTGGTVVDLTTGDDAGPDAVVTVPARGVGAVLHLVDGAARPAWLGPLRDAARRGDLVHDDDARFPHRLARRLAPPPAADPPAVAADVPERAAAVVVPAGDWVLTVRYRARETGMYQGAPYVDEWKPLPPRLHDARTLQRDGTLDSPVAVAVREVTNAEFHAFVRATGHRPVVAHRYLAHWSGDGPAPGTEDQPVTHVDLDDARAYCAWRGGRLPSEDEWQLAGQTGRLVRGAPAVWSWTESEHSDGRTRFVMLKGGADHRSEGSPWYVDGGVQPPEVSLKLLLPGLGVARSPSIGFRVAWDVIDAARPAASAPARAALPRPRPAPTSEED</sequence>
<feature type="region of interest" description="Disordered" evidence="1">
    <location>
        <begin position="706"/>
        <end position="727"/>
    </location>
</feature>
<dbReference type="GO" id="GO:0120147">
    <property type="term" value="F:formylglycine-generating oxidase activity"/>
    <property type="evidence" value="ECO:0007669"/>
    <property type="project" value="TreeGrafter"/>
</dbReference>